<feature type="transmembrane region" description="Helical" evidence="1">
    <location>
        <begin position="68"/>
        <end position="89"/>
    </location>
</feature>
<keyword evidence="1" id="KW-0472">Membrane</keyword>
<protein>
    <submittedName>
        <fullName evidence="2">Uncharacterized membrane protein YhaH (DUF805 family)</fullName>
    </submittedName>
</protein>
<dbReference type="RefSeq" id="WP_182492488.1">
    <property type="nucleotide sequence ID" value="NZ_JACJIS010000001.1"/>
</dbReference>
<dbReference type="Proteomes" id="UP000555003">
    <property type="component" value="Unassembled WGS sequence"/>
</dbReference>
<keyword evidence="1" id="KW-0812">Transmembrane</keyword>
<keyword evidence="1" id="KW-1133">Transmembrane helix</keyword>
<dbReference type="EMBL" id="JACJIS010000001">
    <property type="protein sequence ID" value="MBA9072449.1"/>
    <property type="molecule type" value="Genomic_DNA"/>
</dbReference>
<evidence type="ECO:0000256" key="1">
    <source>
        <dbReference type="SAM" id="Phobius"/>
    </source>
</evidence>
<reference evidence="2 3" key="1">
    <citation type="submission" date="2020-08" db="EMBL/GenBank/DDBJ databases">
        <title>Genomic Encyclopedia of Type Strains, Phase IV (KMG-IV): sequencing the most valuable type-strain genomes for metagenomic binning, comparative biology and taxonomic classification.</title>
        <authorList>
            <person name="Goeker M."/>
        </authorList>
    </citation>
    <scope>NUCLEOTIDE SEQUENCE [LARGE SCALE GENOMIC DNA]</scope>
    <source>
        <strain evidence="2 3">DSM 100397</strain>
    </source>
</reference>
<gene>
    <name evidence="2" type="ORF">GGR22_000575</name>
</gene>
<evidence type="ECO:0000313" key="3">
    <source>
        <dbReference type="Proteomes" id="UP000555003"/>
    </source>
</evidence>
<evidence type="ECO:0000313" key="2">
    <source>
        <dbReference type="EMBL" id="MBA9072449.1"/>
    </source>
</evidence>
<comment type="caution">
    <text evidence="2">The sequence shown here is derived from an EMBL/GenBank/DDBJ whole genome shotgun (WGS) entry which is preliminary data.</text>
</comment>
<organism evidence="2 3">
    <name type="scientific">Flavobacterium gossypii</name>
    <dbReference type="NCBI Taxonomy" id="1646119"/>
    <lineage>
        <taxon>Bacteria</taxon>
        <taxon>Pseudomonadati</taxon>
        <taxon>Bacteroidota</taxon>
        <taxon>Flavobacteriia</taxon>
        <taxon>Flavobacteriales</taxon>
        <taxon>Flavobacteriaceae</taxon>
        <taxon>Flavobacterium</taxon>
    </lineage>
</organism>
<keyword evidence="3" id="KW-1185">Reference proteome</keyword>
<name>A0ABR6DLX6_9FLAO</name>
<accession>A0ABR6DLX6</accession>
<sequence>MIYYIKHFFSYVIISVLSVMIFGAFLVSHPEYPGGATGMAPLLIILNCIIAACIAFILLLLLSIKTKITLPASTTMFALFYFLVLIFYFDSNPLEKGDAMARNINIWGYLCLLLSYVLFNLGLAVRRAYDSKESFLKE</sequence>
<feature type="transmembrane region" description="Helical" evidence="1">
    <location>
        <begin position="104"/>
        <end position="125"/>
    </location>
</feature>
<feature type="transmembrane region" description="Helical" evidence="1">
    <location>
        <begin position="39"/>
        <end position="61"/>
    </location>
</feature>
<proteinExistence type="predicted"/>
<feature type="transmembrane region" description="Helical" evidence="1">
    <location>
        <begin position="7"/>
        <end position="27"/>
    </location>
</feature>